<dbReference type="Gene3D" id="1.25.40.10">
    <property type="entry name" value="Tetratricopeptide repeat domain"/>
    <property type="match status" value="1"/>
</dbReference>
<dbReference type="AlphaFoldDB" id="A0AAD4LQ56"/>
<proteinExistence type="predicted"/>
<dbReference type="SUPFAM" id="SSF52047">
    <property type="entry name" value="RNI-like"/>
    <property type="match status" value="1"/>
</dbReference>
<dbReference type="Proteomes" id="UP001201163">
    <property type="component" value="Unassembled WGS sequence"/>
</dbReference>
<dbReference type="SUPFAM" id="SSF81383">
    <property type="entry name" value="F-box domain"/>
    <property type="match status" value="1"/>
</dbReference>
<dbReference type="Gene3D" id="1.20.1280.50">
    <property type="match status" value="1"/>
</dbReference>
<sequence length="573" mass="65549">MSKHRRGNQVLRQVSLANDRSYVLYDSRASAYEKKNLLEDALRDAKKTIDIAPKQWHGYFRSARLLAALGQTNTALQMCSLALERLDDVPKHKSCRRELTELRENLEAPWPTKCPVSGMPVELLLTIFHFSSNPVAISHVCRQWREIALSQPTLWHSLVLAAPAEQALLKVPEWYRRSRGRIEELSIRKSLAAVFPITPSYHRRHWPRDDHAMYYKGFLDPLRDLDLTQLKECHMEDVDAELFFSTLGDGTRYVHQHLETLSVSCMHPCRITNFGRYDTKLPWENLRTFSIINGLCDWAQLSTSMRHLTSFEYKRKTSFADFRQFRQFLQANPGLEKLVIEFGLNYPHHIPAVPDPLTLAHLRHLELTGLVPFRIERGYFSLPSLRILRMTSLQNAELTLAELVEDEGTSFAELVEFSTRGCFLGSQFITSVLLRAPKLEILNCIGDDFNVVAESLTRPGVALLRDSSSEDSKLVPTKLPILCPALSVLDLSQSADLTTDTVMRIVNERIALAGSRDDGRYQLPGEDGDRVVSCIRALKVDECPRIGADVVPWFRENVPMFSCRHHYNLRGRR</sequence>
<organism evidence="2 3">
    <name type="scientific">Lactarius akahatsu</name>
    <dbReference type="NCBI Taxonomy" id="416441"/>
    <lineage>
        <taxon>Eukaryota</taxon>
        <taxon>Fungi</taxon>
        <taxon>Dikarya</taxon>
        <taxon>Basidiomycota</taxon>
        <taxon>Agaricomycotina</taxon>
        <taxon>Agaricomycetes</taxon>
        <taxon>Russulales</taxon>
        <taxon>Russulaceae</taxon>
        <taxon>Lactarius</taxon>
    </lineage>
</organism>
<accession>A0AAD4LQ56</accession>
<dbReference type="PANTHER" id="PTHR38926:SF5">
    <property type="entry name" value="F-BOX AND LEUCINE-RICH REPEAT PROTEIN 6"/>
    <property type="match status" value="1"/>
</dbReference>
<gene>
    <name evidence="2" type="ORF">EDB92DRAFT_1165647</name>
</gene>
<feature type="domain" description="F-box" evidence="1">
    <location>
        <begin position="118"/>
        <end position="160"/>
    </location>
</feature>
<dbReference type="InterPro" id="IPR032675">
    <property type="entry name" value="LRR_dom_sf"/>
</dbReference>
<evidence type="ECO:0000313" key="3">
    <source>
        <dbReference type="Proteomes" id="UP001201163"/>
    </source>
</evidence>
<keyword evidence="3" id="KW-1185">Reference proteome</keyword>
<reference evidence="2" key="1">
    <citation type="submission" date="2022-01" db="EMBL/GenBank/DDBJ databases">
        <title>Comparative genomics reveals a dynamic genome evolution in the ectomycorrhizal milk-cap (Lactarius) mushrooms.</title>
        <authorList>
            <consortium name="DOE Joint Genome Institute"/>
            <person name="Lebreton A."/>
            <person name="Tang N."/>
            <person name="Kuo A."/>
            <person name="LaButti K."/>
            <person name="Drula E."/>
            <person name="Barry K."/>
            <person name="Clum A."/>
            <person name="Lipzen A."/>
            <person name="Mousain D."/>
            <person name="Ng V."/>
            <person name="Wang R."/>
            <person name="Wang X."/>
            <person name="Dai Y."/>
            <person name="Henrissat B."/>
            <person name="Grigoriev I.V."/>
            <person name="Guerin-Laguette A."/>
            <person name="Yu F."/>
            <person name="Martin F.M."/>
        </authorList>
    </citation>
    <scope>NUCLEOTIDE SEQUENCE</scope>
    <source>
        <strain evidence="2">QP</strain>
    </source>
</reference>
<dbReference type="Gene3D" id="3.80.10.10">
    <property type="entry name" value="Ribonuclease Inhibitor"/>
    <property type="match status" value="1"/>
</dbReference>
<dbReference type="EMBL" id="JAKELL010000005">
    <property type="protein sequence ID" value="KAH8998414.1"/>
    <property type="molecule type" value="Genomic_DNA"/>
</dbReference>
<evidence type="ECO:0000259" key="1">
    <source>
        <dbReference type="Pfam" id="PF12937"/>
    </source>
</evidence>
<dbReference type="SUPFAM" id="SSF48452">
    <property type="entry name" value="TPR-like"/>
    <property type="match status" value="1"/>
</dbReference>
<dbReference type="Pfam" id="PF12937">
    <property type="entry name" value="F-box-like"/>
    <property type="match status" value="1"/>
</dbReference>
<comment type="caution">
    <text evidence="2">The sequence shown here is derived from an EMBL/GenBank/DDBJ whole genome shotgun (WGS) entry which is preliminary data.</text>
</comment>
<dbReference type="InterPro" id="IPR036047">
    <property type="entry name" value="F-box-like_dom_sf"/>
</dbReference>
<dbReference type="PANTHER" id="PTHR38926">
    <property type="entry name" value="F-BOX DOMAIN CONTAINING PROTEIN, EXPRESSED"/>
    <property type="match status" value="1"/>
</dbReference>
<protein>
    <recommendedName>
        <fullName evidence="1">F-box domain-containing protein</fullName>
    </recommendedName>
</protein>
<dbReference type="InterPro" id="IPR011990">
    <property type="entry name" value="TPR-like_helical_dom_sf"/>
</dbReference>
<name>A0AAD4LQ56_9AGAM</name>
<evidence type="ECO:0000313" key="2">
    <source>
        <dbReference type="EMBL" id="KAH8998414.1"/>
    </source>
</evidence>
<dbReference type="InterPro" id="IPR001810">
    <property type="entry name" value="F-box_dom"/>
</dbReference>